<evidence type="ECO:0000256" key="1">
    <source>
        <dbReference type="SAM" id="MobiDB-lite"/>
    </source>
</evidence>
<organism evidence="2 3">
    <name type="scientific">Lymnaea stagnalis</name>
    <name type="common">Great pond snail</name>
    <name type="synonym">Helix stagnalis</name>
    <dbReference type="NCBI Taxonomy" id="6523"/>
    <lineage>
        <taxon>Eukaryota</taxon>
        <taxon>Metazoa</taxon>
        <taxon>Spiralia</taxon>
        <taxon>Lophotrochozoa</taxon>
        <taxon>Mollusca</taxon>
        <taxon>Gastropoda</taxon>
        <taxon>Heterobranchia</taxon>
        <taxon>Euthyneura</taxon>
        <taxon>Panpulmonata</taxon>
        <taxon>Hygrophila</taxon>
        <taxon>Lymnaeoidea</taxon>
        <taxon>Lymnaeidae</taxon>
        <taxon>Lymnaea</taxon>
    </lineage>
</organism>
<dbReference type="EMBL" id="CAXITT010000173">
    <property type="protein sequence ID" value="CAL1534500.1"/>
    <property type="molecule type" value="Genomic_DNA"/>
</dbReference>
<evidence type="ECO:0000313" key="3">
    <source>
        <dbReference type="Proteomes" id="UP001497497"/>
    </source>
</evidence>
<name>A0AAV2HKF2_LYMST</name>
<comment type="caution">
    <text evidence="2">The sequence shown here is derived from an EMBL/GenBank/DDBJ whole genome shotgun (WGS) entry which is preliminary data.</text>
</comment>
<feature type="compositionally biased region" description="Low complexity" evidence="1">
    <location>
        <begin position="41"/>
        <end position="50"/>
    </location>
</feature>
<feature type="region of interest" description="Disordered" evidence="1">
    <location>
        <begin position="32"/>
        <end position="64"/>
    </location>
</feature>
<feature type="non-terminal residue" evidence="2">
    <location>
        <position position="1"/>
    </location>
</feature>
<protein>
    <submittedName>
        <fullName evidence="2">Uncharacterized protein</fullName>
    </submittedName>
</protein>
<keyword evidence="3" id="KW-1185">Reference proteome</keyword>
<dbReference type="Proteomes" id="UP001497497">
    <property type="component" value="Unassembled WGS sequence"/>
</dbReference>
<gene>
    <name evidence="2" type="ORF">GSLYS_00008460001</name>
</gene>
<feature type="non-terminal residue" evidence="2">
    <location>
        <position position="64"/>
    </location>
</feature>
<evidence type="ECO:0000313" key="2">
    <source>
        <dbReference type="EMBL" id="CAL1534500.1"/>
    </source>
</evidence>
<reference evidence="2 3" key="1">
    <citation type="submission" date="2024-04" db="EMBL/GenBank/DDBJ databases">
        <authorList>
            <consortium name="Genoscope - CEA"/>
            <person name="William W."/>
        </authorList>
    </citation>
    <scope>NUCLEOTIDE SEQUENCE [LARGE SCALE GENOMIC DNA]</scope>
</reference>
<sequence>QDLLDSILTDSPRSVNSSGIFVPHNSYNSPVESVGSHNGYSSTVSSSVSSDTNYRRVQPGVLAP</sequence>
<dbReference type="AlphaFoldDB" id="A0AAV2HKF2"/>
<accession>A0AAV2HKF2</accession>
<proteinExistence type="predicted"/>